<keyword evidence="12" id="KW-1185">Reference proteome</keyword>
<organism evidence="11 12">
    <name type="scientific">Caenorhabditis auriculariae</name>
    <dbReference type="NCBI Taxonomy" id="2777116"/>
    <lineage>
        <taxon>Eukaryota</taxon>
        <taxon>Metazoa</taxon>
        <taxon>Ecdysozoa</taxon>
        <taxon>Nematoda</taxon>
        <taxon>Chromadorea</taxon>
        <taxon>Rhabditida</taxon>
        <taxon>Rhabditina</taxon>
        <taxon>Rhabditomorpha</taxon>
        <taxon>Rhabditoidea</taxon>
        <taxon>Rhabditidae</taxon>
        <taxon>Peloderinae</taxon>
        <taxon>Caenorhabditis</taxon>
    </lineage>
</organism>
<evidence type="ECO:0000256" key="1">
    <source>
        <dbReference type="ARBA" id="ARBA00004141"/>
    </source>
</evidence>
<evidence type="ECO:0000313" key="11">
    <source>
        <dbReference type="EMBL" id="CAD6188269.1"/>
    </source>
</evidence>
<dbReference type="OrthoDB" id="408511at2759"/>
<comment type="similarity">
    <text evidence="2">Belongs to the TM2 family.</text>
</comment>
<evidence type="ECO:0000256" key="5">
    <source>
        <dbReference type="ARBA" id="ARBA00022989"/>
    </source>
</evidence>
<dbReference type="AlphaFoldDB" id="A0A8S1GXX0"/>
<evidence type="ECO:0000256" key="6">
    <source>
        <dbReference type="ARBA" id="ARBA00023136"/>
    </source>
</evidence>
<evidence type="ECO:0000256" key="7">
    <source>
        <dbReference type="ARBA" id="ARBA00023180"/>
    </source>
</evidence>
<protein>
    <recommendedName>
        <fullName evidence="10">TM2 domain-containing protein</fullName>
    </recommendedName>
</protein>
<sequence>MEFVQVLLFFCAVSTSWQQTPKPIVARLSHGRADGCINTNYESSNPLGPIVECSTLPEEFVDCDDPQLVQQFSAAVNISISEEGKCKKFGGQRAEDVEWTTVNCRALPCIECSGERVFQRPAPCLKYTGHYFLSTVLYSVFLGVVAVDRFCLGYSAIAVGKLMTLGGLGIWWIVDICLLVTGNLMPADESNWEPTY</sequence>
<comment type="subcellular location">
    <subcellularLocation>
        <location evidence="1">Membrane</location>
        <topology evidence="1">Multi-pass membrane protein</topology>
    </subcellularLocation>
</comment>
<feature type="chain" id="PRO_5035719866" description="TM2 domain-containing protein" evidence="9">
    <location>
        <begin position="19"/>
        <end position="196"/>
    </location>
</feature>
<feature type="transmembrane region" description="Helical" evidence="8">
    <location>
        <begin position="131"/>
        <end position="150"/>
    </location>
</feature>
<keyword evidence="7" id="KW-0325">Glycoprotein</keyword>
<evidence type="ECO:0000256" key="8">
    <source>
        <dbReference type="SAM" id="Phobius"/>
    </source>
</evidence>
<feature type="signal peptide" evidence="9">
    <location>
        <begin position="1"/>
        <end position="18"/>
    </location>
</feature>
<keyword evidence="3 8" id="KW-0812">Transmembrane</keyword>
<evidence type="ECO:0000256" key="3">
    <source>
        <dbReference type="ARBA" id="ARBA00022692"/>
    </source>
</evidence>
<evidence type="ECO:0000259" key="10">
    <source>
        <dbReference type="Pfam" id="PF05154"/>
    </source>
</evidence>
<dbReference type="Proteomes" id="UP000835052">
    <property type="component" value="Unassembled WGS sequence"/>
</dbReference>
<keyword evidence="5 8" id="KW-1133">Transmembrane helix</keyword>
<name>A0A8S1GXX0_9PELO</name>
<keyword evidence="4 9" id="KW-0732">Signal</keyword>
<accession>A0A8S1GXX0</accession>
<comment type="caution">
    <text evidence="11">The sequence shown here is derived from an EMBL/GenBank/DDBJ whole genome shotgun (WGS) entry which is preliminary data.</text>
</comment>
<gene>
    <name evidence="11" type="ORF">CAUJ_LOCUS4188</name>
</gene>
<evidence type="ECO:0000256" key="4">
    <source>
        <dbReference type="ARBA" id="ARBA00022729"/>
    </source>
</evidence>
<dbReference type="InterPro" id="IPR007829">
    <property type="entry name" value="TM2"/>
</dbReference>
<reference evidence="11" key="1">
    <citation type="submission" date="2020-10" db="EMBL/GenBank/DDBJ databases">
        <authorList>
            <person name="Kikuchi T."/>
        </authorList>
    </citation>
    <scope>NUCLEOTIDE SEQUENCE</scope>
    <source>
        <strain evidence="11">NKZ352</strain>
    </source>
</reference>
<dbReference type="Pfam" id="PF05154">
    <property type="entry name" value="TM2"/>
    <property type="match status" value="1"/>
</dbReference>
<evidence type="ECO:0000313" key="12">
    <source>
        <dbReference type="Proteomes" id="UP000835052"/>
    </source>
</evidence>
<dbReference type="EMBL" id="CAJGYM010000008">
    <property type="protein sequence ID" value="CAD6188269.1"/>
    <property type="molecule type" value="Genomic_DNA"/>
</dbReference>
<evidence type="ECO:0000256" key="2">
    <source>
        <dbReference type="ARBA" id="ARBA00008284"/>
    </source>
</evidence>
<keyword evidence="6 8" id="KW-0472">Membrane</keyword>
<feature type="domain" description="TM2" evidence="10">
    <location>
        <begin position="130"/>
        <end position="176"/>
    </location>
</feature>
<feature type="transmembrane region" description="Helical" evidence="8">
    <location>
        <begin position="162"/>
        <end position="185"/>
    </location>
</feature>
<dbReference type="InterPro" id="IPR050932">
    <property type="entry name" value="TM2D1-3-like"/>
</dbReference>
<proteinExistence type="inferred from homology"/>
<dbReference type="GO" id="GO:0016020">
    <property type="term" value="C:membrane"/>
    <property type="evidence" value="ECO:0007669"/>
    <property type="project" value="UniProtKB-SubCell"/>
</dbReference>
<dbReference type="PANTHER" id="PTHR21016:SF4">
    <property type="entry name" value="TM2 DOMAIN-CONTAINING PROTEIN 2"/>
    <property type="match status" value="1"/>
</dbReference>
<dbReference type="PANTHER" id="PTHR21016">
    <property type="entry name" value="BETA-AMYLOID BINDING PROTEIN-RELATED"/>
    <property type="match status" value="1"/>
</dbReference>
<evidence type="ECO:0000256" key="9">
    <source>
        <dbReference type="SAM" id="SignalP"/>
    </source>
</evidence>